<name>A0A2P6TXT0_CHLSO</name>
<feature type="domain" description="PPM-type phosphatase" evidence="2">
    <location>
        <begin position="1"/>
        <end position="235"/>
    </location>
</feature>
<feature type="region of interest" description="Disordered" evidence="1">
    <location>
        <begin position="274"/>
        <end position="307"/>
    </location>
</feature>
<dbReference type="SMART" id="SM00332">
    <property type="entry name" value="PP2Cc"/>
    <property type="match status" value="1"/>
</dbReference>
<comment type="caution">
    <text evidence="3">The sequence shown here is derived from an EMBL/GenBank/DDBJ whole genome shotgun (WGS) entry which is preliminary data.</text>
</comment>
<dbReference type="SUPFAM" id="SSF81606">
    <property type="entry name" value="PP2C-like"/>
    <property type="match status" value="1"/>
</dbReference>
<gene>
    <name evidence="3" type="ORF">C2E21_2276</name>
</gene>
<dbReference type="CDD" id="cd00143">
    <property type="entry name" value="PP2Cc"/>
    <property type="match status" value="1"/>
</dbReference>
<dbReference type="GO" id="GO:0004722">
    <property type="term" value="F:protein serine/threonine phosphatase activity"/>
    <property type="evidence" value="ECO:0007669"/>
    <property type="project" value="InterPro"/>
</dbReference>
<dbReference type="InterPro" id="IPR001932">
    <property type="entry name" value="PPM-type_phosphatase-like_dom"/>
</dbReference>
<dbReference type="InterPro" id="IPR015655">
    <property type="entry name" value="PP2C"/>
</dbReference>
<feature type="region of interest" description="Disordered" evidence="1">
    <location>
        <begin position="322"/>
        <end position="427"/>
    </location>
</feature>
<organism evidence="3 4">
    <name type="scientific">Chlorella sorokiniana</name>
    <name type="common">Freshwater green alga</name>
    <dbReference type="NCBI Taxonomy" id="3076"/>
    <lineage>
        <taxon>Eukaryota</taxon>
        <taxon>Viridiplantae</taxon>
        <taxon>Chlorophyta</taxon>
        <taxon>core chlorophytes</taxon>
        <taxon>Trebouxiophyceae</taxon>
        <taxon>Chlorellales</taxon>
        <taxon>Chlorellaceae</taxon>
        <taxon>Chlorella clade</taxon>
        <taxon>Chlorella</taxon>
    </lineage>
</organism>
<dbReference type="InterPro" id="IPR036457">
    <property type="entry name" value="PPM-type-like_dom_sf"/>
</dbReference>
<accession>A0A2P6TXT0</accession>
<dbReference type="PROSITE" id="PS51746">
    <property type="entry name" value="PPM_2"/>
    <property type="match status" value="1"/>
</dbReference>
<dbReference type="OrthoDB" id="10264738at2759"/>
<evidence type="ECO:0000313" key="3">
    <source>
        <dbReference type="EMBL" id="PRW58848.1"/>
    </source>
</evidence>
<reference evidence="3 4" key="1">
    <citation type="journal article" date="2018" name="Plant J.">
        <title>Genome sequences of Chlorella sorokiniana UTEX 1602 and Micractinium conductrix SAG 241.80: implications to maltose excretion by a green alga.</title>
        <authorList>
            <person name="Arriola M.B."/>
            <person name="Velmurugan N."/>
            <person name="Zhang Y."/>
            <person name="Plunkett M.H."/>
            <person name="Hondzo H."/>
            <person name="Barney B.M."/>
        </authorList>
    </citation>
    <scope>NUCLEOTIDE SEQUENCE [LARGE SCALE GENOMIC DNA]</scope>
    <source>
        <strain evidence="4">UTEX 1602</strain>
    </source>
</reference>
<dbReference type="EMBL" id="LHPG02000004">
    <property type="protein sequence ID" value="PRW58848.1"/>
    <property type="molecule type" value="Genomic_DNA"/>
</dbReference>
<sequence>MPPSYGHNGQAAVKAVALLLPSELDRQLGGQAPTPEAVQQALARTFVALNNSVCRQFMESGCTLTAAVLSGDVLTVAHVGDSAAVLDCGAEVVALTTEHRIGKSPPELARLEAAGGRLCRLNQYGSGPSCGTHEGMGPVRLWPGGIMVGRAIGDRDVGAILLPHPHICQVRLPPTGARLVLATDGLWDAVPPGRTLRLLRQHATPKAAAMEAVSAVATQRGGLLTDDITVAVADLLPHGAVDFLAVLAQFQSRLHSVLSDPSLLAQALEETEEAQQAAAAEGQALQQHELTQHGPAEQSRQRGVASPRRGLFACFGRPAVLEGGLASPPPSPGKEREFSTRSGQARSRSLEVSAHSAAAHAERSAHSVREASARGGSHCGSALPPGEWSTRSGIGPTGEWSARSGRALGGSERSVRGGAERRDPSVHSCHRASFVEVLCSTDTASWSPDDFGQPPPPTAAQKLPAPLAGDGCCSRTSRDSCRDSSASDCVPHSSPRGLLELNQALGRSVDSLCSEPEEELHMRGLMRSFSLAPSKQSIMQHAGLPRNASLPLLTDKKCRGGNAAAALLSLRG</sequence>
<feature type="compositionally biased region" description="Basic and acidic residues" evidence="1">
    <location>
        <begin position="360"/>
        <end position="372"/>
    </location>
</feature>
<dbReference type="STRING" id="3076.A0A2P6TXT0"/>
<dbReference type="Pfam" id="PF00481">
    <property type="entry name" value="PP2C"/>
    <property type="match status" value="1"/>
</dbReference>
<dbReference type="AlphaFoldDB" id="A0A2P6TXT0"/>
<dbReference type="Proteomes" id="UP000239899">
    <property type="component" value="Unassembled WGS sequence"/>
</dbReference>
<feature type="compositionally biased region" description="Low complexity" evidence="1">
    <location>
        <begin position="274"/>
        <end position="289"/>
    </location>
</feature>
<proteinExistence type="predicted"/>
<dbReference type="PANTHER" id="PTHR47992">
    <property type="entry name" value="PROTEIN PHOSPHATASE"/>
    <property type="match status" value="1"/>
</dbReference>
<protein>
    <submittedName>
        <fullName evidence="3">Phosphatase 2C 5</fullName>
    </submittedName>
</protein>
<feature type="compositionally biased region" description="Basic and acidic residues" evidence="1">
    <location>
        <begin position="413"/>
        <end position="425"/>
    </location>
</feature>
<feature type="region of interest" description="Disordered" evidence="1">
    <location>
        <begin position="446"/>
        <end position="471"/>
    </location>
</feature>
<evidence type="ECO:0000313" key="4">
    <source>
        <dbReference type="Proteomes" id="UP000239899"/>
    </source>
</evidence>
<keyword evidence="4" id="KW-1185">Reference proteome</keyword>
<evidence type="ECO:0000256" key="1">
    <source>
        <dbReference type="SAM" id="MobiDB-lite"/>
    </source>
</evidence>
<dbReference type="Gene3D" id="3.60.40.10">
    <property type="entry name" value="PPM-type phosphatase domain"/>
    <property type="match status" value="1"/>
</dbReference>
<evidence type="ECO:0000259" key="2">
    <source>
        <dbReference type="PROSITE" id="PS51746"/>
    </source>
</evidence>